<dbReference type="Proteomes" id="UP000265520">
    <property type="component" value="Unassembled WGS sequence"/>
</dbReference>
<name>A0A392U1W2_9FABA</name>
<reference evidence="1 2" key="1">
    <citation type="journal article" date="2018" name="Front. Plant Sci.">
        <title>Red Clover (Trifolium pratense) and Zigzag Clover (T. medium) - A Picture of Genomic Similarities and Differences.</title>
        <authorList>
            <person name="Dluhosova J."/>
            <person name="Istvanek J."/>
            <person name="Nedelnik J."/>
            <person name="Repkova J."/>
        </authorList>
    </citation>
    <scope>NUCLEOTIDE SEQUENCE [LARGE SCALE GENOMIC DNA]</scope>
    <source>
        <strain evidence="2">cv. 10/8</strain>
        <tissue evidence="1">Leaf</tissue>
    </source>
</reference>
<feature type="non-terminal residue" evidence="1">
    <location>
        <position position="41"/>
    </location>
</feature>
<keyword evidence="2" id="KW-1185">Reference proteome</keyword>
<dbReference type="AlphaFoldDB" id="A0A392U1W2"/>
<evidence type="ECO:0000313" key="1">
    <source>
        <dbReference type="EMBL" id="MCI66386.1"/>
    </source>
</evidence>
<evidence type="ECO:0000313" key="2">
    <source>
        <dbReference type="Proteomes" id="UP000265520"/>
    </source>
</evidence>
<feature type="non-terminal residue" evidence="1">
    <location>
        <position position="1"/>
    </location>
</feature>
<comment type="caution">
    <text evidence="1">The sequence shown here is derived from an EMBL/GenBank/DDBJ whole genome shotgun (WGS) entry which is preliminary data.</text>
</comment>
<proteinExistence type="predicted"/>
<accession>A0A392U1W2</accession>
<protein>
    <submittedName>
        <fullName evidence="1">Uncharacterized protein</fullName>
    </submittedName>
</protein>
<organism evidence="1 2">
    <name type="scientific">Trifolium medium</name>
    <dbReference type="NCBI Taxonomy" id="97028"/>
    <lineage>
        <taxon>Eukaryota</taxon>
        <taxon>Viridiplantae</taxon>
        <taxon>Streptophyta</taxon>
        <taxon>Embryophyta</taxon>
        <taxon>Tracheophyta</taxon>
        <taxon>Spermatophyta</taxon>
        <taxon>Magnoliopsida</taxon>
        <taxon>eudicotyledons</taxon>
        <taxon>Gunneridae</taxon>
        <taxon>Pentapetalae</taxon>
        <taxon>rosids</taxon>
        <taxon>fabids</taxon>
        <taxon>Fabales</taxon>
        <taxon>Fabaceae</taxon>
        <taxon>Papilionoideae</taxon>
        <taxon>50 kb inversion clade</taxon>
        <taxon>NPAAA clade</taxon>
        <taxon>Hologalegina</taxon>
        <taxon>IRL clade</taxon>
        <taxon>Trifolieae</taxon>
        <taxon>Trifolium</taxon>
    </lineage>
</organism>
<dbReference type="EMBL" id="LXQA010694515">
    <property type="protein sequence ID" value="MCI66386.1"/>
    <property type="molecule type" value="Genomic_DNA"/>
</dbReference>
<sequence>AQHSMLAFQLEFEVLPLEVEFEVEFELLSLEVELLSLDPEV</sequence>